<proteinExistence type="predicted"/>
<keyword evidence="8" id="KW-1185">Reference proteome</keyword>
<feature type="transmembrane region" description="Helical" evidence="5">
    <location>
        <begin position="67"/>
        <end position="84"/>
    </location>
</feature>
<dbReference type="Proteomes" id="UP001251857">
    <property type="component" value="Unassembled WGS sequence"/>
</dbReference>
<feature type="transmembrane region" description="Helical" evidence="5">
    <location>
        <begin position="236"/>
        <end position="254"/>
    </location>
</feature>
<dbReference type="PANTHER" id="PTHR37422">
    <property type="entry name" value="TEICHURONIC ACID BIOSYNTHESIS PROTEIN TUAE"/>
    <property type="match status" value="1"/>
</dbReference>
<evidence type="ECO:0000256" key="1">
    <source>
        <dbReference type="ARBA" id="ARBA00004141"/>
    </source>
</evidence>
<dbReference type="PANTHER" id="PTHR37422:SF23">
    <property type="entry name" value="TEICHURONIC ACID BIOSYNTHESIS PROTEIN TUAE"/>
    <property type="match status" value="1"/>
</dbReference>
<evidence type="ECO:0000256" key="2">
    <source>
        <dbReference type="ARBA" id="ARBA00022692"/>
    </source>
</evidence>
<organism evidence="7 8">
    <name type="scientific">Spectribacter hydrogenoxidans</name>
    <dbReference type="NCBI Taxonomy" id="3075608"/>
    <lineage>
        <taxon>Bacteria</taxon>
        <taxon>Pseudomonadati</taxon>
        <taxon>Pseudomonadota</taxon>
        <taxon>Gammaproteobacteria</taxon>
        <taxon>Salinisphaerales</taxon>
        <taxon>Salinisphaeraceae</taxon>
        <taxon>Spectribacter</taxon>
    </lineage>
</organism>
<evidence type="ECO:0000313" key="8">
    <source>
        <dbReference type="Proteomes" id="UP001251857"/>
    </source>
</evidence>
<comment type="caution">
    <text evidence="7">The sequence shown here is derived from an EMBL/GenBank/DDBJ whole genome shotgun (WGS) entry which is preliminary data.</text>
</comment>
<sequence>MMTARDFGLLPRDVLLAFFLFSGFLKAAQLLSGPGDLTVVGFVIVAALVAFGLVVRPIYLSRSSRHFITGFAVFSIVALLGYLVGEGGDDARKKFLQLVFVGGLGVFAAPVLITSTSRLRGFFLLTISLGVLCGAVVLLGNDPDVKRDVLGGGEGSYQWLSRMSCYAATTALGLAFASGSKMGRLVLLTCAAVSGVSLFTGGARQALVAITVVIAYLGFMSPATVRSKRSGQRWRVFLLIGFVAVAVAFLLGRFDLLESSGVNRFVDFSTQVATFNIGQLAELSDRPEIYADAARIFAEHPVIGSGWGAFQFHAETTQYRHAHNVFLELLSELGLVGLVAFLAMLVPVVRIVASRTRIRSAGPLATTCAALVLAQLTMMQFSGDLGTNRLFFFFCMLLLVAMRVEKQEPTSRRKRYALGSESM</sequence>
<evidence type="ECO:0000313" key="7">
    <source>
        <dbReference type="EMBL" id="MDT0636363.1"/>
    </source>
</evidence>
<keyword evidence="3 5" id="KW-1133">Transmembrane helix</keyword>
<reference evidence="7 8" key="1">
    <citation type="submission" date="2023-09" db="EMBL/GenBank/DDBJ databases">
        <authorList>
            <person name="Rey-Velasco X."/>
        </authorList>
    </citation>
    <scope>NUCLEOTIDE SEQUENCE [LARGE SCALE GENOMIC DNA]</scope>
    <source>
        <strain evidence="7 8">W335</strain>
    </source>
</reference>
<evidence type="ECO:0000256" key="4">
    <source>
        <dbReference type="ARBA" id="ARBA00023136"/>
    </source>
</evidence>
<dbReference type="InterPro" id="IPR007016">
    <property type="entry name" value="O-antigen_ligase-rel_domated"/>
</dbReference>
<feature type="transmembrane region" description="Helical" evidence="5">
    <location>
        <begin position="389"/>
        <end position="405"/>
    </location>
</feature>
<dbReference type="RefSeq" id="WP_311654257.1">
    <property type="nucleotide sequence ID" value="NZ_JAVRIB010000030.1"/>
</dbReference>
<feature type="transmembrane region" description="Helical" evidence="5">
    <location>
        <begin position="96"/>
        <end position="114"/>
    </location>
</feature>
<dbReference type="GO" id="GO:0016874">
    <property type="term" value="F:ligase activity"/>
    <property type="evidence" value="ECO:0007669"/>
    <property type="project" value="UniProtKB-KW"/>
</dbReference>
<dbReference type="Pfam" id="PF04932">
    <property type="entry name" value="Wzy_C"/>
    <property type="match status" value="1"/>
</dbReference>
<feature type="transmembrane region" description="Helical" evidence="5">
    <location>
        <begin position="333"/>
        <end position="352"/>
    </location>
</feature>
<keyword evidence="7" id="KW-0436">Ligase</keyword>
<keyword evidence="4 5" id="KW-0472">Membrane</keyword>
<gene>
    <name evidence="7" type="ORF">RM532_15550</name>
</gene>
<accession>A0ABU3C469</accession>
<feature type="transmembrane region" description="Helical" evidence="5">
    <location>
        <begin position="121"/>
        <end position="139"/>
    </location>
</feature>
<evidence type="ECO:0000256" key="3">
    <source>
        <dbReference type="ARBA" id="ARBA00022989"/>
    </source>
</evidence>
<protein>
    <submittedName>
        <fullName evidence="7">O-antigen ligase family protein</fullName>
    </submittedName>
</protein>
<feature type="transmembrane region" description="Helical" evidence="5">
    <location>
        <begin position="206"/>
        <end position="224"/>
    </location>
</feature>
<dbReference type="EMBL" id="JAVRIB010000030">
    <property type="protein sequence ID" value="MDT0636363.1"/>
    <property type="molecule type" value="Genomic_DNA"/>
</dbReference>
<feature type="domain" description="O-antigen ligase-related" evidence="6">
    <location>
        <begin position="191"/>
        <end position="342"/>
    </location>
</feature>
<feature type="transmembrane region" description="Helical" evidence="5">
    <location>
        <begin position="364"/>
        <end position="383"/>
    </location>
</feature>
<dbReference type="InterPro" id="IPR051533">
    <property type="entry name" value="WaaL-like"/>
</dbReference>
<keyword evidence="2 5" id="KW-0812">Transmembrane</keyword>
<feature type="transmembrane region" description="Helical" evidence="5">
    <location>
        <begin position="37"/>
        <end position="55"/>
    </location>
</feature>
<comment type="subcellular location">
    <subcellularLocation>
        <location evidence="1">Membrane</location>
        <topology evidence="1">Multi-pass membrane protein</topology>
    </subcellularLocation>
</comment>
<name>A0ABU3C469_9GAMM</name>
<evidence type="ECO:0000256" key="5">
    <source>
        <dbReference type="SAM" id="Phobius"/>
    </source>
</evidence>
<feature type="transmembrane region" description="Helical" evidence="5">
    <location>
        <begin position="184"/>
        <end position="200"/>
    </location>
</feature>
<feature type="transmembrane region" description="Helical" evidence="5">
    <location>
        <begin position="159"/>
        <end position="177"/>
    </location>
</feature>
<evidence type="ECO:0000259" key="6">
    <source>
        <dbReference type="Pfam" id="PF04932"/>
    </source>
</evidence>